<name>A0A821US93_9BILA</name>
<protein>
    <recommendedName>
        <fullName evidence="4">SANT domain-containing protein</fullName>
    </recommendedName>
</protein>
<comment type="caution">
    <text evidence="2">The sequence shown here is derived from an EMBL/GenBank/DDBJ whole genome shotgun (WGS) entry which is preliminary data.</text>
</comment>
<dbReference type="AlphaFoldDB" id="A0A821US93"/>
<dbReference type="SUPFAM" id="SSF46689">
    <property type="entry name" value="Homeodomain-like"/>
    <property type="match status" value="1"/>
</dbReference>
<accession>A0A821US93</accession>
<dbReference type="Gene3D" id="1.10.10.60">
    <property type="entry name" value="Homeodomain-like"/>
    <property type="match status" value="1"/>
</dbReference>
<proteinExistence type="predicted"/>
<reference evidence="2" key="1">
    <citation type="submission" date="2021-02" db="EMBL/GenBank/DDBJ databases">
        <authorList>
            <person name="Nowell W R."/>
        </authorList>
    </citation>
    <scope>NUCLEOTIDE SEQUENCE</scope>
</reference>
<evidence type="ECO:0000313" key="2">
    <source>
        <dbReference type="EMBL" id="CAF4894819.1"/>
    </source>
</evidence>
<organism evidence="2 3">
    <name type="scientific">Rotaria socialis</name>
    <dbReference type="NCBI Taxonomy" id="392032"/>
    <lineage>
        <taxon>Eukaryota</taxon>
        <taxon>Metazoa</taxon>
        <taxon>Spiralia</taxon>
        <taxon>Gnathifera</taxon>
        <taxon>Rotifera</taxon>
        <taxon>Eurotatoria</taxon>
        <taxon>Bdelloidea</taxon>
        <taxon>Philodinida</taxon>
        <taxon>Philodinidae</taxon>
        <taxon>Rotaria</taxon>
    </lineage>
</organism>
<feature type="region of interest" description="Disordered" evidence="1">
    <location>
        <begin position="1"/>
        <end position="41"/>
    </location>
</feature>
<sequence length="132" mass="15550">MNETTDDNKLEPQPPITHVVEDSIASRTKEITKRPKRERSPTVQILPPAPKIKKVKEVAPKLPDKTKWTMEEQKQFFSALRIYGKNFEALGQFFNTRRRLVNPEAQQRTFGQIRCFYYRSFRTVSKLCTFTE</sequence>
<dbReference type="InterPro" id="IPR009057">
    <property type="entry name" value="Homeodomain-like_sf"/>
</dbReference>
<evidence type="ECO:0008006" key="4">
    <source>
        <dbReference type="Google" id="ProtNLM"/>
    </source>
</evidence>
<dbReference type="EMBL" id="CAJOBR010009591">
    <property type="protein sequence ID" value="CAF4894819.1"/>
    <property type="molecule type" value="Genomic_DNA"/>
</dbReference>
<feature type="non-terminal residue" evidence="2">
    <location>
        <position position="132"/>
    </location>
</feature>
<evidence type="ECO:0000256" key="1">
    <source>
        <dbReference type="SAM" id="MobiDB-lite"/>
    </source>
</evidence>
<feature type="compositionally biased region" description="Basic and acidic residues" evidence="1">
    <location>
        <begin position="1"/>
        <end position="10"/>
    </location>
</feature>
<gene>
    <name evidence="2" type="ORF">QYT958_LOCUS30371</name>
</gene>
<dbReference type="Proteomes" id="UP000663848">
    <property type="component" value="Unassembled WGS sequence"/>
</dbReference>
<evidence type="ECO:0000313" key="3">
    <source>
        <dbReference type="Proteomes" id="UP000663848"/>
    </source>
</evidence>